<feature type="transmembrane region" description="Helical" evidence="3">
    <location>
        <begin position="857"/>
        <end position="881"/>
    </location>
</feature>
<proteinExistence type="inferred from homology"/>
<dbReference type="AlphaFoldDB" id="A0A8K0EDM2"/>
<protein>
    <submittedName>
        <fullName evidence="5">NPC1 protein</fullName>
    </submittedName>
</protein>
<dbReference type="Pfam" id="PF12349">
    <property type="entry name" value="Sterol-sensing"/>
    <property type="match status" value="1"/>
</dbReference>
<keyword evidence="3" id="KW-0472">Membrane</keyword>
<feature type="compositionally biased region" description="Polar residues" evidence="2">
    <location>
        <begin position="959"/>
        <end position="971"/>
    </location>
</feature>
<evidence type="ECO:0000256" key="3">
    <source>
        <dbReference type="SAM" id="Phobius"/>
    </source>
</evidence>
<evidence type="ECO:0000313" key="5">
    <source>
        <dbReference type="EMBL" id="CAH1245133.1"/>
    </source>
</evidence>
<feature type="transmembrane region" description="Helical" evidence="3">
    <location>
        <begin position="429"/>
        <end position="449"/>
    </location>
</feature>
<keyword evidence="3" id="KW-0812">Transmembrane</keyword>
<dbReference type="OrthoDB" id="6510177at2759"/>
<evidence type="ECO:0000256" key="1">
    <source>
        <dbReference type="ARBA" id="ARBA00005585"/>
    </source>
</evidence>
<feature type="transmembrane region" description="Helical" evidence="3">
    <location>
        <begin position="350"/>
        <end position="378"/>
    </location>
</feature>
<dbReference type="GO" id="GO:0016020">
    <property type="term" value="C:membrane"/>
    <property type="evidence" value="ECO:0007669"/>
    <property type="project" value="TreeGrafter"/>
</dbReference>
<feature type="transmembrane region" description="Helical" evidence="3">
    <location>
        <begin position="324"/>
        <end position="343"/>
    </location>
</feature>
<dbReference type="InterPro" id="IPR000731">
    <property type="entry name" value="SSD"/>
</dbReference>
<feature type="region of interest" description="Disordered" evidence="2">
    <location>
        <begin position="922"/>
        <end position="1035"/>
    </location>
</feature>
<dbReference type="InterPro" id="IPR051697">
    <property type="entry name" value="Patched_domain-protein"/>
</dbReference>
<dbReference type="PANTHER" id="PTHR10796:SF130">
    <property type="entry name" value="PATCHED DOMAIN-CONTAINING PROTEIN 3-LIKE PROTEIN"/>
    <property type="match status" value="1"/>
</dbReference>
<feature type="transmembrane region" description="Helical" evidence="3">
    <location>
        <begin position="893"/>
        <end position="917"/>
    </location>
</feature>
<feature type="transmembrane region" description="Helical" evidence="3">
    <location>
        <begin position="533"/>
        <end position="556"/>
    </location>
</feature>
<evidence type="ECO:0000256" key="2">
    <source>
        <dbReference type="SAM" id="MobiDB-lite"/>
    </source>
</evidence>
<feature type="compositionally biased region" description="Basic and acidic residues" evidence="2">
    <location>
        <begin position="924"/>
        <end position="937"/>
    </location>
</feature>
<feature type="compositionally biased region" description="Acidic residues" evidence="2">
    <location>
        <begin position="938"/>
        <end position="947"/>
    </location>
</feature>
<feature type="transmembrane region" description="Helical" evidence="3">
    <location>
        <begin position="384"/>
        <end position="408"/>
    </location>
</feature>
<feature type="compositionally biased region" description="Basic and acidic residues" evidence="2">
    <location>
        <begin position="1"/>
        <end position="10"/>
    </location>
</feature>
<keyword evidence="6" id="KW-1185">Reference proteome</keyword>
<gene>
    <name evidence="5" type="primary">NPC1</name>
    <name evidence="5" type="ORF">BLAG_LOCUS7566</name>
</gene>
<dbReference type="PANTHER" id="PTHR10796">
    <property type="entry name" value="PATCHED-RELATED"/>
    <property type="match status" value="1"/>
</dbReference>
<sequence>MAENTEKKSSDTNGHLPTVSEKVDQQNGGVVLIDSVPDKDENSEQRHCCSRCCLRCCPSGTCECSCMCFQACLQSVSYIMVHGLEELFTRVGRFVGRFHWLAILLPLLMTGGFCAGFIKFYQETAYNNLWVPDGSTILDKAAFVAMNFPSLSGRYQYILVMDENVLTADSIRGMYEIDKKVKEINVATVPSWENICYKLNGVCFSTSLLELWSFNETVISNLTNQDVKDMVNTVNLTSPVYLGDYYVDKVLAEITRDNNGDITGAKAHTMVYALRSGGEVGKAWEAEFIDVGLAGHNDLDEVLPRAIRSFQDAFRGQTFSEIQLLSAGYALIITYVILMVGNINVVEHRIYVGLLGVAAVGMATGASIGFCSLCGVLYGPIHSVMPFLLIGESCVGVDDMFIIVQAWENLTPRERKKDKREAAAKAMKHAGVSITVTSITDLVAFGIGATSPIPALRSFCIYTAVAIVFLFLFQCTFFMGALVIDQYRREARRDACCCFKHSKDYKPSASFLSYRCSRKSLVHWFFDKCYCRILLTIPVKILVLLITFGTAGWMAYGTYSLKQDFNFVWYLPAESYVFRYTNLYEQYFPEEGGVDVGMYIENGTDYYNEREKMEALYTNLRDNEYIDSVTAVSWYHGFLEWIKAEKAGDSGITADDFPGNESYFYTLLDEYLTTPFPVGGDNFASDVKFDNTQSDTWIYSSRMRAKFIRLSSTETQVQGMDSVVSLADSAGFQSNVFPYATQFRRYETNKHCCYTQIIQQEVYRNIGLAMVAVAVVTLLLVADLLMSIYITLCVVFTLVDLGGLMHFWGLTIELSTMVILVLAVGLAVDYSAHIGHTFMLVHGTRNGMEENKRAKETLLRIGTAVFNGGFSTFLAFVLLSGSQSYIFQTFFKVFFGVVLFGLWHGLVFLPVICSLIGPAPYHTSPDKTTDQSEKKDDIEEPTTDDDESPHLSSSSSTTKLAQQSPEATTGHYNPAMYAGLPEPDYPPYHSQPNGHRPTRDHGSQSYPSPRYHKSVRHNFNPRIQQKASYALPNIA</sequence>
<feature type="transmembrane region" description="Helical" evidence="3">
    <location>
        <begin position="762"/>
        <end position="781"/>
    </location>
</feature>
<feature type="transmembrane region" description="Helical" evidence="3">
    <location>
        <begin position="98"/>
        <end position="118"/>
    </location>
</feature>
<dbReference type="SUPFAM" id="SSF82866">
    <property type="entry name" value="Multidrug efflux transporter AcrB transmembrane domain"/>
    <property type="match status" value="2"/>
</dbReference>
<evidence type="ECO:0000259" key="4">
    <source>
        <dbReference type="PROSITE" id="PS50156"/>
    </source>
</evidence>
<keyword evidence="3" id="KW-1133">Transmembrane helix</keyword>
<dbReference type="EMBL" id="OV696699">
    <property type="protein sequence ID" value="CAH1245133.1"/>
    <property type="molecule type" value="Genomic_DNA"/>
</dbReference>
<dbReference type="PROSITE" id="PS50156">
    <property type="entry name" value="SSD"/>
    <property type="match status" value="1"/>
</dbReference>
<feature type="transmembrane region" description="Helical" evidence="3">
    <location>
        <begin position="461"/>
        <end position="484"/>
    </location>
</feature>
<feature type="transmembrane region" description="Helical" evidence="3">
    <location>
        <begin position="788"/>
        <end position="808"/>
    </location>
</feature>
<name>A0A8K0EDM2_BRALA</name>
<feature type="domain" description="SSD" evidence="4">
    <location>
        <begin position="321"/>
        <end position="484"/>
    </location>
</feature>
<evidence type="ECO:0000313" key="6">
    <source>
        <dbReference type="Proteomes" id="UP000838412"/>
    </source>
</evidence>
<dbReference type="Gene3D" id="1.20.1640.10">
    <property type="entry name" value="Multidrug efflux transporter AcrB transmembrane domain"/>
    <property type="match status" value="2"/>
</dbReference>
<comment type="similarity">
    <text evidence="1">Belongs to the patched family.</text>
</comment>
<accession>A0A8K0EDM2</accession>
<reference evidence="5" key="1">
    <citation type="submission" date="2022-01" db="EMBL/GenBank/DDBJ databases">
        <authorList>
            <person name="Braso-Vives M."/>
        </authorList>
    </citation>
    <scope>NUCLEOTIDE SEQUENCE</scope>
</reference>
<dbReference type="Proteomes" id="UP000838412">
    <property type="component" value="Chromosome 14"/>
</dbReference>
<dbReference type="InterPro" id="IPR053958">
    <property type="entry name" value="HMGCR/SNAP/NPC1-like_SSD"/>
</dbReference>
<organism evidence="5 6">
    <name type="scientific">Branchiostoma lanceolatum</name>
    <name type="common">Common lancelet</name>
    <name type="synonym">Amphioxus lanceolatum</name>
    <dbReference type="NCBI Taxonomy" id="7740"/>
    <lineage>
        <taxon>Eukaryota</taxon>
        <taxon>Metazoa</taxon>
        <taxon>Chordata</taxon>
        <taxon>Cephalochordata</taxon>
        <taxon>Leptocardii</taxon>
        <taxon>Amphioxiformes</taxon>
        <taxon>Branchiostomatidae</taxon>
        <taxon>Branchiostoma</taxon>
    </lineage>
</organism>
<feature type="region of interest" description="Disordered" evidence="2">
    <location>
        <begin position="1"/>
        <end position="20"/>
    </location>
</feature>
<feature type="transmembrane region" description="Helical" evidence="3">
    <location>
        <begin position="814"/>
        <end position="836"/>
    </location>
</feature>